<evidence type="ECO:0000256" key="4">
    <source>
        <dbReference type="RuleBase" id="RU003557"/>
    </source>
</evidence>
<dbReference type="EMBL" id="JBHRZO010000011">
    <property type="protein sequence ID" value="MFC3847521.1"/>
    <property type="molecule type" value="Genomic_DNA"/>
</dbReference>
<dbReference type="InterPro" id="IPR016039">
    <property type="entry name" value="Thiolase-like"/>
</dbReference>
<keyword evidence="3 4" id="KW-0012">Acyltransferase</keyword>
<proteinExistence type="inferred from homology"/>
<name>A0ABV7ZHM2_9HELI</name>
<keyword evidence="2 4" id="KW-0808">Transferase</keyword>
<dbReference type="PROSITE" id="PS00737">
    <property type="entry name" value="THIOLASE_2"/>
    <property type="match status" value="1"/>
</dbReference>
<dbReference type="InterPro" id="IPR020615">
    <property type="entry name" value="Thiolase_acyl_enz_int_AS"/>
</dbReference>
<evidence type="ECO:0000259" key="6">
    <source>
        <dbReference type="Pfam" id="PF02803"/>
    </source>
</evidence>
<evidence type="ECO:0000313" key="7">
    <source>
        <dbReference type="EMBL" id="MFC3847521.1"/>
    </source>
</evidence>
<dbReference type="PANTHER" id="PTHR18919">
    <property type="entry name" value="ACETYL-COA C-ACYLTRANSFERASE"/>
    <property type="match status" value="1"/>
</dbReference>
<comment type="caution">
    <text evidence="7">The sequence shown here is derived from an EMBL/GenBank/DDBJ whole genome shotgun (WGS) entry which is preliminary data.</text>
</comment>
<dbReference type="PANTHER" id="PTHR18919:SF164">
    <property type="entry name" value="ACETYL-COA ACETYLTRANSFERASE"/>
    <property type="match status" value="1"/>
</dbReference>
<dbReference type="Proteomes" id="UP001595783">
    <property type="component" value="Unassembled WGS sequence"/>
</dbReference>
<comment type="similarity">
    <text evidence="1 4">Belongs to the thiolase-like superfamily. Thiolase family.</text>
</comment>
<evidence type="ECO:0000256" key="2">
    <source>
        <dbReference type="ARBA" id="ARBA00022679"/>
    </source>
</evidence>
<evidence type="ECO:0000313" key="8">
    <source>
        <dbReference type="Proteomes" id="UP001595783"/>
    </source>
</evidence>
<accession>A0ABV7ZHM2</accession>
<feature type="domain" description="Thiolase N-terminal" evidence="5">
    <location>
        <begin position="7"/>
        <end position="263"/>
    </location>
</feature>
<dbReference type="Pfam" id="PF02803">
    <property type="entry name" value="Thiolase_C"/>
    <property type="match status" value="1"/>
</dbReference>
<dbReference type="RefSeq" id="WP_104752100.1">
    <property type="nucleotide sequence ID" value="NZ_FZMF01000014.1"/>
</dbReference>
<dbReference type="InterPro" id="IPR020616">
    <property type="entry name" value="Thiolase_N"/>
</dbReference>
<dbReference type="PIRSF" id="PIRSF000429">
    <property type="entry name" value="Ac-CoA_Ac_transf"/>
    <property type="match status" value="1"/>
</dbReference>
<protein>
    <submittedName>
        <fullName evidence="7">Thiolase family protein</fullName>
    </submittedName>
</protein>
<dbReference type="InterPro" id="IPR020617">
    <property type="entry name" value="Thiolase_C"/>
</dbReference>
<sequence>MAGLKEVYIYSAKRSPIGSFNGSLSSVSATALGSLVAQDTLGASGFDAHLVDTCIVGNVISAGLKQAPARQVALNANLPKSVACFLVNEACGSGLRSVMLGADGIALGRSQVALVGGIENMSLAPHLLMGSRSGFKMGDTKLEDSLFKDGLLDAYQHALMGDFAEGCAKNHHLSREEQDAFAKHSYTKALEAIETKAFDAEIVPISVKGKKGEVLVSVDEEPGRVNFEKGLKLRPAFDKEGTITAFNASKISDGASMLIIGSKDLEKETSSKPLAKILDYNSFSHDPHLFPTAPAPAIAQLLKRNYKNVKDIDLYEISEAFAVVGLLTQRELDLKDTQINVHGGAIALGHPIGASGARLLTTLVHALHRHDKHLGVACLCVGGGEAVAMLVERL</sequence>
<dbReference type="InterPro" id="IPR020613">
    <property type="entry name" value="Thiolase_CS"/>
</dbReference>
<organism evidence="7 8">
    <name type="scientific">Helicobacter baculiformis</name>
    <dbReference type="NCBI Taxonomy" id="427351"/>
    <lineage>
        <taxon>Bacteria</taxon>
        <taxon>Pseudomonadati</taxon>
        <taxon>Campylobacterota</taxon>
        <taxon>Epsilonproteobacteria</taxon>
        <taxon>Campylobacterales</taxon>
        <taxon>Helicobacteraceae</taxon>
        <taxon>Helicobacter</taxon>
    </lineage>
</organism>
<dbReference type="NCBIfam" id="TIGR01930">
    <property type="entry name" value="AcCoA-C-Actrans"/>
    <property type="match status" value="1"/>
</dbReference>
<dbReference type="PROSITE" id="PS00098">
    <property type="entry name" value="THIOLASE_1"/>
    <property type="match status" value="1"/>
</dbReference>
<evidence type="ECO:0000256" key="3">
    <source>
        <dbReference type="ARBA" id="ARBA00023315"/>
    </source>
</evidence>
<dbReference type="Pfam" id="PF00108">
    <property type="entry name" value="Thiolase_N"/>
    <property type="match status" value="1"/>
</dbReference>
<dbReference type="Gene3D" id="3.40.47.10">
    <property type="match status" value="2"/>
</dbReference>
<evidence type="ECO:0000259" key="5">
    <source>
        <dbReference type="Pfam" id="PF00108"/>
    </source>
</evidence>
<reference evidence="8" key="1">
    <citation type="journal article" date="2019" name="Int. J. Syst. Evol. Microbiol.">
        <title>The Global Catalogue of Microorganisms (GCM) 10K type strain sequencing project: providing services to taxonomists for standard genome sequencing and annotation.</title>
        <authorList>
            <consortium name="The Broad Institute Genomics Platform"/>
            <consortium name="The Broad Institute Genome Sequencing Center for Infectious Disease"/>
            <person name="Wu L."/>
            <person name="Ma J."/>
        </authorList>
    </citation>
    <scope>NUCLEOTIDE SEQUENCE [LARGE SCALE GENOMIC DNA]</scope>
    <source>
        <strain evidence="8">CCUG 53816</strain>
    </source>
</reference>
<dbReference type="SUPFAM" id="SSF53901">
    <property type="entry name" value="Thiolase-like"/>
    <property type="match status" value="2"/>
</dbReference>
<dbReference type="InterPro" id="IPR002155">
    <property type="entry name" value="Thiolase"/>
</dbReference>
<feature type="domain" description="Thiolase C-terminal" evidence="6">
    <location>
        <begin position="272"/>
        <end position="393"/>
    </location>
</feature>
<evidence type="ECO:0000256" key="1">
    <source>
        <dbReference type="ARBA" id="ARBA00010982"/>
    </source>
</evidence>
<dbReference type="CDD" id="cd00751">
    <property type="entry name" value="thiolase"/>
    <property type="match status" value="1"/>
</dbReference>
<gene>
    <name evidence="7" type="ORF">ACFOPX_03075</name>
</gene>
<keyword evidence="8" id="KW-1185">Reference proteome</keyword>